<dbReference type="AlphaFoldDB" id="A0A8H6G6I4"/>
<dbReference type="GeneID" id="59281847"/>
<dbReference type="RefSeq" id="XP_037170697.1">
    <property type="nucleotide sequence ID" value="XM_037302118.1"/>
</dbReference>
<name>A0A8H6G6I4_9LECA</name>
<dbReference type="Proteomes" id="UP000578531">
    <property type="component" value="Unassembled WGS sequence"/>
</dbReference>
<evidence type="ECO:0000313" key="2">
    <source>
        <dbReference type="EMBL" id="KAF6241457.1"/>
    </source>
</evidence>
<evidence type="ECO:0000256" key="1">
    <source>
        <dbReference type="SAM" id="MobiDB-lite"/>
    </source>
</evidence>
<reference evidence="2 3" key="1">
    <citation type="journal article" date="2020" name="Genomics">
        <title>Complete, high-quality genomes from long-read metagenomic sequencing of two wolf lichen thalli reveals enigmatic genome architecture.</title>
        <authorList>
            <person name="McKenzie S.K."/>
            <person name="Walston R.F."/>
            <person name="Allen J.L."/>
        </authorList>
    </citation>
    <scope>NUCLEOTIDE SEQUENCE [LARGE SCALE GENOMIC DNA]</scope>
    <source>
        <strain evidence="2">WasteWater2</strain>
    </source>
</reference>
<gene>
    <name evidence="2" type="ORF">HO173_000167</name>
</gene>
<proteinExistence type="predicted"/>
<dbReference type="EMBL" id="JACCJC010000001">
    <property type="protein sequence ID" value="KAF6241457.1"/>
    <property type="molecule type" value="Genomic_DNA"/>
</dbReference>
<feature type="compositionally biased region" description="Basic residues" evidence="1">
    <location>
        <begin position="1"/>
        <end position="15"/>
    </location>
</feature>
<keyword evidence="3" id="KW-1185">Reference proteome</keyword>
<comment type="caution">
    <text evidence="2">The sequence shown here is derived from an EMBL/GenBank/DDBJ whole genome shotgun (WGS) entry which is preliminary data.</text>
</comment>
<accession>A0A8H6G6I4</accession>
<organism evidence="2 3">
    <name type="scientific">Letharia columbiana</name>
    <dbReference type="NCBI Taxonomy" id="112416"/>
    <lineage>
        <taxon>Eukaryota</taxon>
        <taxon>Fungi</taxon>
        <taxon>Dikarya</taxon>
        <taxon>Ascomycota</taxon>
        <taxon>Pezizomycotina</taxon>
        <taxon>Lecanoromycetes</taxon>
        <taxon>OSLEUM clade</taxon>
        <taxon>Lecanoromycetidae</taxon>
        <taxon>Lecanorales</taxon>
        <taxon>Lecanorineae</taxon>
        <taxon>Parmeliaceae</taxon>
        <taxon>Letharia</taxon>
    </lineage>
</organism>
<dbReference type="OrthoDB" id="5425038at2759"/>
<evidence type="ECO:0000313" key="3">
    <source>
        <dbReference type="Proteomes" id="UP000578531"/>
    </source>
</evidence>
<feature type="region of interest" description="Disordered" evidence="1">
    <location>
        <begin position="99"/>
        <end position="153"/>
    </location>
</feature>
<sequence length="153" mass="17629">MPRFVPRQRKHKVRKRLEQDSGNVGLPNGNDSNAAEIFPGTVAETEKKRQDMRNILRAQHPKTSSKKQKRLDKYIDIKLRKEENLDLIKKLASAKVDTSLLRSSRSLGRKPAKREVLSQALKESQAGVNLEKNSELLFEHDDDDDDDDDEIRR</sequence>
<feature type="region of interest" description="Disordered" evidence="1">
    <location>
        <begin position="1"/>
        <end position="36"/>
    </location>
</feature>
<feature type="compositionally biased region" description="Acidic residues" evidence="1">
    <location>
        <begin position="140"/>
        <end position="153"/>
    </location>
</feature>
<protein>
    <submittedName>
        <fullName evidence="2">Uncharacterized protein</fullName>
    </submittedName>
</protein>